<evidence type="ECO:0000256" key="1">
    <source>
        <dbReference type="ARBA" id="ARBA00009986"/>
    </source>
</evidence>
<comment type="similarity">
    <text evidence="1 9">Belongs to the aldehyde dehydrogenase family.</text>
</comment>
<keyword evidence="12" id="KW-1185">Reference proteome</keyword>
<dbReference type="EMBL" id="FOQH01000008">
    <property type="protein sequence ID" value="SFI66477.1"/>
    <property type="molecule type" value="Genomic_DNA"/>
</dbReference>
<keyword evidence="5" id="KW-0520">NAD</keyword>
<dbReference type="GO" id="GO:0019285">
    <property type="term" value="P:glycine betaine biosynthetic process from choline"/>
    <property type="evidence" value="ECO:0007669"/>
    <property type="project" value="InterPro"/>
</dbReference>
<reference evidence="11 12" key="1">
    <citation type="submission" date="2016-10" db="EMBL/GenBank/DDBJ databases">
        <authorList>
            <person name="de Groot N.N."/>
        </authorList>
    </citation>
    <scope>NUCLEOTIDE SEQUENCE [LARGE SCALE GENOMIC DNA]</scope>
    <source>
        <strain evidence="11 12">CGMCC 1.11030</strain>
    </source>
</reference>
<dbReference type="InterPro" id="IPR029510">
    <property type="entry name" value="Ald_DH_CS_GLU"/>
</dbReference>
<dbReference type="PROSITE" id="PS00687">
    <property type="entry name" value="ALDEHYDE_DEHYDR_GLU"/>
    <property type="match status" value="1"/>
</dbReference>
<keyword evidence="6" id="KW-0558">Oxidation</keyword>
<evidence type="ECO:0000256" key="5">
    <source>
        <dbReference type="ARBA" id="ARBA00023027"/>
    </source>
</evidence>
<dbReference type="PROSITE" id="PS00070">
    <property type="entry name" value="ALDEHYDE_DEHYDR_CYS"/>
    <property type="match status" value="1"/>
</dbReference>
<sequence>MMRAQPTASHFVDGRYLEDDAGREILCVYPATGETVARLHAATPAVIEAALASAARAQVAWAALPAAERGRVLRRAADLIRARNRELSELETLDTGKPFQETLVADASSGADSLEFFGGVIAGQGGESALLGGDFAYTLREPLGVCVGIGAWNYPTQIACWKAAPALACGNAMVFKPSETTPLCALKVAEILVEAGAPPGLFNVVQGFGEVGSSLIADPRVAKVSLTGSVPTGAKVYGAAAAGLKHATLELGGKSPLIVFDDASLEDAVGGAMLGNFYSSGQICSNGTRVFVQDALHDRFLERLAERTAAIRLGDPMDEATQMGPLVSAAQHAKVMDFIAAGRAEGARLVHGGKVPALQGLEAGCYVEPTIFADVTDEMTIAREEIFGPVLSLLRFHEEEEAISRANATPYGLAAGVFTADLARGHRVAHALQAGIVWINQYNLTPVEIPFGGVKASGLGRENALAALENYSQRKTVYVGLNPVDAPY</sequence>
<dbReference type="GO" id="GO:0046872">
    <property type="term" value="F:metal ion binding"/>
    <property type="evidence" value="ECO:0007669"/>
    <property type="project" value="UniProtKB-KW"/>
</dbReference>
<dbReference type="NCBIfam" id="TIGR01804">
    <property type="entry name" value="BADH"/>
    <property type="match status" value="1"/>
</dbReference>
<dbReference type="Pfam" id="PF00171">
    <property type="entry name" value="Aldedh"/>
    <property type="match status" value="1"/>
</dbReference>
<accession>A0A1I3K1T2</accession>
<dbReference type="InterPro" id="IPR016161">
    <property type="entry name" value="Ald_DH/histidinol_DH"/>
</dbReference>
<dbReference type="InterPro" id="IPR015590">
    <property type="entry name" value="Aldehyde_DH_dom"/>
</dbReference>
<dbReference type="Gene3D" id="3.40.309.10">
    <property type="entry name" value="Aldehyde Dehydrogenase, Chain A, domain 2"/>
    <property type="match status" value="1"/>
</dbReference>
<dbReference type="NCBIfam" id="NF009725">
    <property type="entry name" value="PRK13252.1"/>
    <property type="match status" value="1"/>
</dbReference>
<dbReference type="SUPFAM" id="SSF53720">
    <property type="entry name" value="ALDH-like"/>
    <property type="match status" value="1"/>
</dbReference>
<dbReference type="AlphaFoldDB" id="A0A1I3K1T2"/>
<dbReference type="InterPro" id="IPR016163">
    <property type="entry name" value="Ald_DH_C"/>
</dbReference>
<gene>
    <name evidence="11" type="ORF">SAMN05216258_108261</name>
</gene>
<proteinExistence type="inferred from homology"/>
<dbReference type="PANTHER" id="PTHR11699">
    <property type="entry name" value="ALDEHYDE DEHYDROGENASE-RELATED"/>
    <property type="match status" value="1"/>
</dbReference>
<dbReference type="InterPro" id="IPR011264">
    <property type="entry name" value="BADH"/>
</dbReference>
<keyword evidence="3" id="KW-0630">Potassium</keyword>
<dbReference type="Gene3D" id="3.40.605.10">
    <property type="entry name" value="Aldehyde Dehydrogenase, Chain A, domain 1"/>
    <property type="match status" value="1"/>
</dbReference>
<keyword evidence="2" id="KW-0479">Metal-binding</keyword>
<evidence type="ECO:0000313" key="11">
    <source>
        <dbReference type="EMBL" id="SFI66477.1"/>
    </source>
</evidence>
<dbReference type="Proteomes" id="UP000199377">
    <property type="component" value="Unassembled WGS sequence"/>
</dbReference>
<evidence type="ECO:0000256" key="4">
    <source>
        <dbReference type="ARBA" id="ARBA00023002"/>
    </source>
</evidence>
<keyword evidence="4 9" id="KW-0560">Oxidoreductase</keyword>
<name>A0A1I3K1T2_9RHOB</name>
<evidence type="ECO:0000313" key="12">
    <source>
        <dbReference type="Proteomes" id="UP000199377"/>
    </source>
</evidence>
<protein>
    <recommendedName>
        <fullName evidence="7">Betaine-aldehyde dehydrogenase</fullName>
        <ecNumber evidence="7">1.2.1.8</ecNumber>
    </recommendedName>
</protein>
<feature type="active site" evidence="8">
    <location>
        <position position="250"/>
    </location>
</feature>
<organism evidence="11 12">
    <name type="scientific">Albimonas pacifica</name>
    <dbReference type="NCBI Taxonomy" id="1114924"/>
    <lineage>
        <taxon>Bacteria</taxon>
        <taxon>Pseudomonadati</taxon>
        <taxon>Pseudomonadota</taxon>
        <taxon>Alphaproteobacteria</taxon>
        <taxon>Rhodobacterales</taxon>
        <taxon>Paracoccaceae</taxon>
        <taxon>Albimonas</taxon>
    </lineage>
</organism>
<evidence type="ECO:0000256" key="6">
    <source>
        <dbReference type="ARBA" id="ARBA00023097"/>
    </source>
</evidence>
<dbReference type="EC" id="1.2.1.8" evidence="7"/>
<evidence type="ECO:0000256" key="2">
    <source>
        <dbReference type="ARBA" id="ARBA00022723"/>
    </source>
</evidence>
<dbReference type="FunFam" id="3.40.309.10:FF:000012">
    <property type="entry name" value="Betaine aldehyde dehydrogenase"/>
    <property type="match status" value="1"/>
</dbReference>
<evidence type="ECO:0000256" key="7">
    <source>
        <dbReference type="NCBIfam" id="TIGR01804"/>
    </source>
</evidence>
<dbReference type="STRING" id="1114924.SAMN05216258_108261"/>
<evidence type="ECO:0000256" key="3">
    <source>
        <dbReference type="ARBA" id="ARBA00022958"/>
    </source>
</evidence>
<dbReference type="InterPro" id="IPR016162">
    <property type="entry name" value="Ald_DH_N"/>
</dbReference>
<evidence type="ECO:0000256" key="9">
    <source>
        <dbReference type="RuleBase" id="RU003345"/>
    </source>
</evidence>
<feature type="domain" description="Aldehyde dehydrogenase" evidence="10">
    <location>
        <begin position="19"/>
        <end position="477"/>
    </location>
</feature>
<evidence type="ECO:0000259" key="10">
    <source>
        <dbReference type="Pfam" id="PF00171"/>
    </source>
</evidence>
<dbReference type="InterPro" id="IPR016160">
    <property type="entry name" value="Ald_DH_CS_CYS"/>
</dbReference>
<dbReference type="GO" id="GO:0008802">
    <property type="term" value="F:betaine-aldehyde dehydrogenase (NAD+) activity"/>
    <property type="evidence" value="ECO:0007669"/>
    <property type="project" value="UniProtKB-UniRule"/>
</dbReference>
<evidence type="ECO:0000256" key="8">
    <source>
        <dbReference type="PROSITE-ProRule" id="PRU10007"/>
    </source>
</evidence>
<dbReference type="FunFam" id="3.40.605.10:FF:000007">
    <property type="entry name" value="NAD/NADP-dependent betaine aldehyde dehydrogenase"/>
    <property type="match status" value="1"/>
</dbReference>